<dbReference type="Gene3D" id="3.40.50.300">
    <property type="entry name" value="P-loop containing nucleotide triphosphate hydrolases"/>
    <property type="match status" value="1"/>
</dbReference>
<gene>
    <name evidence="1" type="ORF">METZ01_LOCUS279937</name>
</gene>
<dbReference type="SUPFAM" id="SSF52540">
    <property type="entry name" value="P-loop containing nucleoside triphosphate hydrolases"/>
    <property type="match status" value="1"/>
</dbReference>
<dbReference type="EMBL" id="UINC01082375">
    <property type="protein sequence ID" value="SVC27083.1"/>
    <property type="molecule type" value="Genomic_DNA"/>
</dbReference>
<accession>A0A382KU72</accession>
<dbReference type="AlphaFoldDB" id="A0A382KU72"/>
<dbReference type="InterPro" id="IPR027417">
    <property type="entry name" value="P-loop_NTPase"/>
</dbReference>
<protein>
    <recommendedName>
        <fullName evidence="2">Rad50/SbcC-type AAA domain-containing protein</fullName>
    </recommendedName>
</protein>
<reference evidence="1" key="1">
    <citation type="submission" date="2018-05" db="EMBL/GenBank/DDBJ databases">
        <authorList>
            <person name="Lanie J.A."/>
            <person name="Ng W.-L."/>
            <person name="Kazmierczak K.M."/>
            <person name="Andrzejewski T.M."/>
            <person name="Davidsen T.M."/>
            <person name="Wayne K.J."/>
            <person name="Tettelin H."/>
            <person name="Glass J.I."/>
            <person name="Rusch D."/>
            <person name="Podicherti R."/>
            <person name="Tsui H.-C.T."/>
            <person name="Winkler M.E."/>
        </authorList>
    </citation>
    <scope>NUCLEOTIDE SEQUENCE</scope>
</reference>
<evidence type="ECO:0008006" key="2">
    <source>
        <dbReference type="Google" id="ProtNLM"/>
    </source>
</evidence>
<name>A0A382KU72_9ZZZZ</name>
<evidence type="ECO:0000313" key="1">
    <source>
        <dbReference type="EMBL" id="SVC27083.1"/>
    </source>
</evidence>
<sequence>MRISKIGLRLGGASLHHSLHEYNEYSFGKGWTLVKGASGSGKTAIVNAISSVFECTNFISTYSYDLLFSDGGEIILDFYQDNSKVTVTKKWEGSDAPASQIYANGGFEESAIIVKPFITSLPHYSRNYSEHEIACIESLTQENPLVLEEVNSGLRRVGMYFQIELVNSEILFVRPDGRWVNVLATGDRLFARMAILSAIHKHTGAPLIFDDWWVGLSADNFSRFFKYLAMVKEECPEGQFIFTIFDYSDDLFLTRLLQPDSRYGIEDYIENVVTLPLIKKDDE</sequence>
<organism evidence="1">
    <name type="scientific">marine metagenome</name>
    <dbReference type="NCBI Taxonomy" id="408172"/>
    <lineage>
        <taxon>unclassified sequences</taxon>
        <taxon>metagenomes</taxon>
        <taxon>ecological metagenomes</taxon>
    </lineage>
</organism>
<proteinExistence type="predicted"/>